<accession>A0A3T0HXH9</accession>
<evidence type="ECO:0000313" key="2">
    <source>
        <dbReference type="EMBL" id="AZU61840.1"/>
    </source>
</evidence>
<dbReference type="InterPro" id="IPR046748">
    <property type="entry name" value="HipA_2"/>
</dbReference>
<dbReference type="EMBL" id="CP022572">
    <property type="protein sequence ID" value="AZU61840.1"/>
    <property type="molecule type" value="Genomic_DNA"/>
</dbReference>
<keyword evidence="3" id="KW-1185">Reference proteome</keyword>
<dbReference type="STRING" id="1193713.GCA_001636315_04709"/>
<evidence type="ECO:0000259" key="1">
    <source>
        <dbReference type="Pfam" id="PF20613"/>
    </source>
</evidence>
<name>A0A3T0HXH9_9BACI</name>
<dbReference type="Pfam" id="PF20613">
    <property type="entry name" value="HipA_2"/>
    <property type="match status" value="1"/>
</dbReference>
<sequence length="268" mass="31362">MMEPIAYKRKLEGKSNAHLITFNDGKDYVVKYFQAGFEKSLPNEWVGYCLGRYLDLPIPFAKIIDIPQEFSSKFPELVEMSKIPYQFASVYVPDCLDGHRASNICRITNHQSLAGIILFDYWLNNHDRTRKNVLLRKEALHTYRLWVIDQAEVFGGYAWQLEEIENLSAGLIKSATHQMMAMFIEDEQEFYEQLELIQTIPILLVEEIVTLIPDEWNVSKEERKAMVTALVTRRNKELPDIMKNFIKKVYRPLHDCIENLKSLKNSRP</sequence>
<reference evidence="2 3" key="1">
    <citation type="submission" date="2017-07" db="EMBL/GenBank/DDBJ databases">
        <title>The complete genome sequence of Bacillus mesonae strain H20-5, an efficient strain improving plant abiotic stress resistance.</title>
        <authorList>
            <person name="Kim S.Y."/>
            <person name="Song H."/>
            <person name="Sang M.K."/>
            <person name="Weon H.-Y."/>
            <person name="Song J."/>
        </authorList>
    </citation>
    <scope>NUCLEOTIDE SEQUENCE [LARGE SCALE GENOMIC DNA]</scope>
    <source>
        <strain evidence="2 3">H20-5</strain>
    </source>
</reference>
<gene>
    <name evidence="2" type="ORF">CHR53_11420</name>
</gene>
<dbReference type="KEGG" id="nmk:CHR53_11420"/>
<dbReference type="OrthoDB" id="2939938at2"/>
<protein>
    <recommendedName>
        <fullName evidence="1">HipA-like kinase domain-containing protein</fullName>
    </recommendedName>
</protein>
<dbReference type="AlphaFoldDB" id="A0A3T0HXH9"/>
<evidence type="ECO:0000313" key="3">
    <source>
        <dbReference type="Proteomes" id="UP000282892"/>
    </source>
</evidence>
<proteinExistence type="predicted"/>
<feature type="domain" description="HipA-like kinase" evidence="1">
    <location>
        <begin position="8"/>
        <end position="239"/>
    </location>
</feature>
<organism evidence="2 3">
    <name type="scientific">Neobacillus mesonae</name>
    <dbReference type="NCBI Taxonomy" id="1193713"/>
    <lineage>
        <taxon>Bacteria</taxon>
        <taxon>Bacillati</taxon>
        <taxon>Bacillota</taxon>
        <taxon>Bacilli</taxon>
        <taxon>Bacillales</taxon>
        <taxon>Bacillaceae</taxon>
        <taxon>Neobacillus</taxon>
    </lineage>
</organism>
<dbReference type="Proteomes" id="UP000282892">
    <property type="component" value="Chromosome"/>
</dbReference>